<dbReference type="GO" id="GO:0003677">
    <property type="term" value="F:DNA binding"/>
    <property type="evidence" value="ECO:0007669"/>
    <property type="project" value="UniProtKB-UniRule"/>
</dbReference>
<evidence type="ECO:0000256" key="3">
    <source>
        <dbReference type="ARBA" id="ARBA00022771"/>
    </source>
</evidence>
<feature type="compositionally biased region" description="Basic and acidic residues" evidence="7">
    <location>
        <begin position="104"/>
        <end position="113"/>
    </location>
</feature>
<dbReference type="Pfam" id="PF13613">
    <property type="entry name" value="HTH_Tnp_4"/>
    <property type="match status" value="1"/>
</dbReference>
<dbReference type="Pfam" id="PF13359">
    <property type="entry name" value="DDE_Tnp_4"/>
    <property type="match status" value="1"/>
</dbReference>
<feature type="domain" description="THAP-type" evidence="8">
    <location>
        <begin position="2"/>
        <end position="89"/>
    </location>
</feature>
<evidence type="ECO:0000256" key="6">
    <source>
        <dbReference type="PROSITE-ProRule" id="PRU00309"/>
    </source>
</evidence>
<evidence type="ECO:0000313" key="9">
    <source>
        <dbReference type="EMBL" id="JAA70716.1"/>
    </source>
</evidence>
<dbReference type="SUPFAM" id="SSF57716">
    <property type="entry name" value="Glucocorticoid receptor-like (DNA-binding domain)"/>
    <property type="match status" value="1"/>
</dbReference>
<evidence type="ECO:0000256" key="1">
    <source>
        <dbReference type="ARBA" id="ARBA00001968"/>
    </source>
</evidence>
<evidence type="ECO:0000256" key="7">
    <source>
        <dbReference type="SAM" id="MobiDB-lite"/>
    </source>
</evidence>
<keyword evidence="2" id="KW-0479">Metal-binding</keyword>
<dbReference type="InterPro" id="IPR027806">
    <property type="entry name" value="HARBI1_dom"/>
</dbReference>
<dbReference type="PROSITE" id="PS50950">
    <property type="entry name" value="ZF_THAP"/>
    <property type="match status" value="1"/>
</dbReference>
<dbReference type="EMBL" id="GADI01003092">
    <property type="protein sequence ID" value="JAA70716.1"/>
    <property type="molecule type" value="mRNA"/>
</dbReference>
<name>A0A0K8RI28_IXORI</name>
<evidence type="ECO:0000256" key="2">
    <source>
        <dbReference type="ARBA" id="ARBA00022723"/>
    </source>
</evidence>
<dbReference type="InterPro" id="IPR027805">
    <property type="entry name" value="Transposase_HTH_dom"/>
</dbReference>
<proteinExistence type="evidence at transcript level"/>
<dbReference type="Pfam" id="PF05485">
    <property type="entry name" value="THAP"/>
    <property type="match status" value="1"/>
</dbReference>
<organism evidence="9">
    <name type="scientific">Ixodes ricinus</name>
    <name type="common">Common tick</name>
    <name type="synonym">Acarus ricinus</name>
    <dbReference type="NCBI Taxonomy" id="34613"/>
    <lineage>
        <taxon>Eukaryota</taxon>
        <taxon>Metazoa</taxon>
        <taxon>Ecdysozoa</taxon>
        <taxon>Arthropoda</taxon>
        <taxon>Chelicerata</taxon>
        <taxon>Arachnida</taxon>
        <taxon>Acari</taxon>
        <taxon>Parasitiformes</taxon>
        <taxon>Ixodida</taxon>
        <taxon>Ixodoidea</taxon>
        <taxon>Ixodidae</taxon>
        <taxon>Ixodinae</taxon>
        <taxon>Ixodes</taxon>
    </lineage>
</organism>
<feature type="region of interest" description="Disordered" evidence="7">
    <location>
        <begin position="104"/>
        <end position="139"/>
    </location>
</feature>
<sequence length="507" mass="56577">MGPSRSHINCCIVGCNSTYSNSPGTKFYGFPTRHWESKRRERWIHLVRRQNDDGTKWLPTKNSKICSKHFVGNAKANEKKHPAYNPSIFPSPYRKRESRCSNDCYERQKEREKRKGAKQPQDMQPLDEAVPASEVATGSADALELTESGPVDASTMTEGPSECFTGTLTFVSITLDGNASCYVCHRTVSTVERGTACDIKLRDKSVGPVQKQPYFGGFKALGANESTLRSFTSVSFQIFALLLSVLPAPAHKVNELSIEDKLLLFLMKIKHGLPFSFLASLFCIPSTTASSIFKLVLANLKSATKQWVYWPSRRAIHRTMPASFRVHYPMCRVILDCTELETEMPPGIEERNLWYSQYEGRCTLKYLIGVAPNGMITFISEGFRGRATDATLTVEATFLSLLEPGDDVLADKGFPGISTDVGEQRATLIMPPFATSPQFTESEVDATYETASVRIHVERVIQQLNKFGILTHRIPYELTGYIDDILHVAAVITNVKPGSFARNDDDD</sequence>
<dbReference type="InterPro" id="IPR006612">
    <property type="entry name" value="THAP_Znf"/>
</dbReference>
<comment type="cofactor">
    <cofactor evidence="1">
        <name>a divalent metal cation</name>
        <dbReference type="ChEBI" id="CHEBI:60240"/>
    </cofactor>
</comment>
<protein>
    <recommendedName>
        <fullName evidence="8">THAP-type domain-containing protein</fullName>
    </recommendedName>
</protein>
<evidence type="ECO:0000259" key="8">
    <source>
        <dbReference type="PROSITE" id="PS50950"/>
    </source>
</evidence>
<evidence type="ECO:0000256" key="5">
    <source>
        <dbReference type="ARBA" id="ARBA00023125"/>
    </source>
</evidence>
<evidence type="ECO:0000256" key="4">
    <source>
        <dbReference type="ARBA" id="ARBA00022833"/>
    </source>
</evidence>
<reference evidence="9" key="1">
    <citation type="submission" date="2012-12" db="EMBL/GenBank/DDBJ databases">
        <title>Identification and characterization of a phenylalanine ammonia-lyase gene family in Isatis indigotica Fort.</title>
        <authorList>
            <person name="Liu Q."/>
            <person name="Chen J."/>
            <person name="Zhou X."/>
            <person name="Di P."/>
            <person name="Xiao Y."/>
            <person name="Xuan H."/>
            <person name="Zhang L."/>
            <person name="Chen W."/>
        </authorList>
    </citation>
    <scope>NUCLEOTIDE SEQUENCE</scope>
    <source>
        <tissue evidence="9">Salivary gland</tissue>
    </source>
</reference>
<accession>A0A0K8RI28</accession>
<dbReference type="GO" id="GO:0008270">
    <property type="term" value="F:zinc ion binding"/>
    <property type="evidence" value="ECO:0007669"/>
    <property type="project" value="UniProtKB-KW"/>
</dbReference>
<keyword evidence="4" id="KW-0862">Zinc</keyword>
<dbReference type="PANTHER" id="PTHR23080:SF143">
    <property type="entry name" value="SI:DKEY-56D12.4"/>
    <property type="match status" value="1"/>
</dbReference>
<dbReference type="SMART" id="SM00980">
    <property type="entry name" value="THAP"/>
    <property type="match status" value="1"/>
</dbReference>
<keyword evidence="3 6" id="KW-0863">Zinc-finger</keyword>
<dbReference type="AlphaFoldDB" id="A0A0K8RI28"/>
<dbReference type="PANTHER" id="PTHR23080">
    <property type="entry name" value="THAP DOMAIN PROTEIN"/>
    <property type="match status" value="1"/>
</dbReference>
<keyword evidence="5 6" id="KW-0238">DNA-binding</keyword>